<dbReference type="FunFam" id="1.10.10.60:FF:000154">
    <property type="entry name" value="Transcription factor SRM1"/>
    <property type="match status" value="1"/>
</dbReference>
<proteinExistence type="predicted"/>
<evidence type="ECO:0000313" key="6">
    <source>
        <dbReference type="EMBL" id="EEE54713.1"/>
    </source>
</evidence>
<reference evidence="6" key="1">
    <citation type="journal article" date="2005" name="PLoS Biol.">
        <title>The genomes of Oryza sativa: a history of duplications.</title>
        <authorList>
            <person name="Yu J."/>
            <person name="Wang J."/>
            <person name="Lin W."/>
            <person name="Li S."/>
            <person name="Li H."/>
            <person name="Zhou J."/>
            <person name="Ni P."/>
            <person name="Dong W."/>
            <person name="Hu S."/>
            <person name="Zeng C."/>
            <person name="Zhang J."/>
            <person name="Zhang Y."/>
            <person name="Li R."/>
            <person name="Xu Z."/>
            <person name="Li S."/>
            <person name="Li X."/>
            <person name="Zheng H."/>
            <person name="Cong L."/>
            <person name="Lin L."/>
            <person name="Yin J."/>
            <person name="Geng J."/>
            <person name="Li G."/>
            <person name="Shi J."/>
            <person name="Liu J."/>
            <person name="Lv H."/>
            <person name="Li J."/>
            <person name="Wang J."/>
            <person name="Deng Y."/>
            <person name="Ran L."/>
            <person name="Shi X."/>
            <person name="Wang X."/>
            <person name="Wu Q."/>
            <person name="Li C."/>
            <person name="Ren X."/>
            <person name="Wang J."/>
            <person name="Wang X."/>
            <person name="Li D."/>
            <person name="Liu D."/>
            <person name="Zhang X."/>
            <person name="Ji Z."/>
            <person name="Zhao W."/>
            <person name="Sun Y."/>
            <person name="Zhang Z."/>
            <person name="Bao J."/>
            <person name="Han Y."/>
            <person name="Dong L."/>
            <person name="Ji J."/>
            <person name="Chen P."/>
            <person name="Wu S."/>
            <person name="Liu J."/>
            <person name="Xiao Y."/>
            <person name="Bu D."/>
            <person name="Tan J."/>
            <person name="Yang L."/>
            <person name="Ye C."/>
            <person name="Zhang J."/>
            <person name="Xu J."/>
            <person name="Zhou Y."/>
            <person name="Yu Y."/>
            <person name="Zhang B."/>
            <person name="Zhuang S."/>
            <person name="Wei H."/>
            <person name="Liu B."/>
            <person name="Lei M."/>
            <person name="Yu H."/>
            <person name="Li Y."/>
            <person name="Xu H."/>
            <person name="Wei S."/>
            <person name="He X."/>
            <person name="Fang L."/>
            <person name="Zhang Z."/>
            <person name="Zhang Y."/>
            <person name="Huang X."/>
            <person name="Su Z."/>
            <person name="Tong W."/>
            <person name="Li J."/>
            <person name="Tong Z."/>
            <person name="Li S."/>
            <person name="Ye J."/>
            <person name="Wang L."/>
            <person name="Fang L."/>
            <person name="Lei T."/>
            <person name="Chen C."/>
            <person name="Chen H."/>
            <person name="Xu Z."/>
            <person name="Li H."/>
            <person name="Huang H."/>
            <person name="Zhang F."/>
            <person name="Xu H."/>
            <person name="Li N."/>
            <person name="Zhao C."/>
            <person name="Li S."/>
            <person name="Dong L."/>
            <person name="Huang Y."/>
            <person name="Li L."/>
            <person name="Xi Y."/>
            <person name="Qi Q."/>
            <person name="Li W."/>
            <person name="Zhang B."/>
            <person name="Hu W."/>
            <person name="Zhang Y."/>
            <person name="Tian X."/>
            <person name="Jiao Y."/>
            <person name="Liang X."/>
            <person name="Jin J."/>
            <person name="Gao L."/>
            <person name="Zheng W."/>
            <person name="Hao B."/>
            <person name="Liu S."/>
            <person name="Wang W."/>
            <person name="Yuan L."/>
            <person name="Cao M."/>
            <person name="McDermott J."/>
            <person name="Samudrala R."/>
            <person name="Wang J."/>
            <person name="Wong G.K."/>
            <person name="Yang H."/>
        </authorList>
    </citation>
    <scope>NUCLEOTIDE SEQUENCE [LARGE SCALE GENOMIC DNA]</scope>
</reference>
<dbReference type="PANTHER" id="PTHR44042">
    <property type="entry name" value="DUPLICATED HOMEODOMAIN-LIKE SUPERFAMILY PROTEIN-RELATED"/>
    <property type="match status" value="1"/>
</dbReference>
<feature type="compositionally biased region" description="Basic and acidic residues" evidence="5">
    <location>
        <begin position="132"/>
        <end position="155"/>
    </location>
</feature>
<feature type="compositionally biased region" description="Basic and acidic residues" evidence="5">
    <location>
        <begin position="110"/>
        <end position="120"/>
    </location>
</feature>
<sequence>MTSQAATTTTTAAAAAAWTREDDKAFENALAACAAPPPADGGAPDDDWFAALAASVPGARSAEEVRRHYEALVEDVAAIDAGRVPLPRYAGEESAAPPDGAGAAAAASKDGGHRRDERKGGGGGYDGGKSCSKAEQERRKGIPWTEEEHSTRDSGIKTSSCCSRPSSSEQLDCESMAASRLDGDGIVRASCTCWAWTSSATGTPGPSRATSSSRGAQRRFRRDAQKYFIRLKSMERDRRGSSIHDITSVTAGDQVAAQQGAPITGPPGHGQPRGGGAGPAGHEAPPPPPPGRRAAAHAHVQRRAHGPPRRRPHGARRRRHAGGVPAGPRAVRRARRLPGATGQDAPMTRHGRT</sequence>
<dbReference type="PANTHER" id="PTHR44042:SF66">
    <property type="entry name" value="MYB FAMILY TRANSCRIPTION FACTOR"/>
    <property type="match status" value="1"/>
</dbReference>
<dbReference type="Gene3D" id="1.10.10.60">
    <property type="entry name" value="Homeodomain-like"/>
    <property type="match status" value="1"/>
</dbReference>
<accession>B9EXA0</accession>
<feature type="compositionally biased region" description="Polar residues" evidence="5">
    <location>
        <begin position="197"/>
        <end position="215"/>
    </location>
</feature>
<evidence type="ECO:0000256" key="2">
    <source>
        <dbReference type="ARBA" id="ARBA00023015"/>
    </source>
</evidence>
<name>B9EXA0_ORYSJ</name>
<dbReference type="AlphaFoldDB" id="B9EXA0"/>
<protein>
    <recommendedName>
        <fullName evidence="7">Myb-like domain-containing protein</fullName>
    </recommendedName>
</protein>
<feature type="region of interest" description="Disordered" evidence="5">
    <location>
        <begin position="89"/>
        <end position="171"/>
    </location>
</feature>
<organism evidence="6">
    <name type="scientific">Oryza sativa subsp. japonica</name>
    <name type="common">Rice</name>
    <dbReference type="NCBI Taxonomy" id="39947"/>
    <lineage>
        <taxon>Eukaryota</taxon>
        <taxon>Viridiplantae</taxon>
        <taxon>Streptophyta</taxon>
        <taxon>Embryophyta</taxon>
        <taxon>Tracheophyta</taxon>
        <taxon>Spermatophyta</taxon>
        <taxon>Magnoliopsida</taxon>
        <taxon>Liliopsida</taxon>
        <taxon>Poales</taxon>
        <taxon>Poaceae</taxon>
        <taxon>BOP clade</taxon>
        <taxon>Oryzoideae</taxon>
        <taxon>Oryzeae</taxon>
        <taxon>Oryzinae</taxon>
        <taxon>Oryza</taxon>
        <taxon>Oryza sativa</taxon>
    </lineage>
</organism>
<evidence type="ECO:0000256" key="4">
    <source>
        <dbReference type="ARBA" id="ARBA00023242"/>
    </source>
</evidence>
<evidence type="ECO:0000256" key="5">
    <source>
        <dbReference type="SAM" id="MobiDB-lite"/>
    </source>
</evidence>
<comment type="subcellular location">
    <subcellularLocation>
        <location evidence="1">Nucleus</location>
    </subcellularLocation>
</comment>
<feature type="region of interest" description="Disordered" evidence="5">
    <location>
        <begin position="197"/>
        <end position="353"/>
    </location>
</feature>
<feature type="compositionally biased region" description="Low complexity" evidence="5">
    <location>
        <begin position="159"/>
        <end position="168"/>
    </location>
</feature>
<keyword evidence="4" id="KW-0539">Nucleus</keyword>
<evidence type="ECO:0000256" key="1">
    <source>
        <dbReference type="ARBA" id="ARBA00004123"/>
    </source>
</evidence>
<feature type="compositionally biased region" description="Basic and acidic residues" evidence="5">
    <location>
        <begin position="232"/>
        <end position="242"/>
    </location>
</feature>
<gene>
    <name evidence="6" type="ORF">OsJ_02042</name>
</gene>
<evidence type="ECO:0000256" key="3">
    <source>
        <dbReference type="ARBA" id="ARBA00023163"/>
    </source>
</evidence>
<dbReference type="GO" id="GO:0005634">
    <property type="term" value="C:nucleus"/>
    <property type="evidence" value="ECO:0007669"/>
    <property type="project" value="UniProtKB-SubCell"/>
</dbReference>
<keyword evidence="2" id="KW-0805">Transcription regulation</keyword>
<reference evidence="6" key="2">
    <citation type="submission" date="2008-12" db="EMBL/GenBank/DDBJ databases">
        <title>Improved gene annotation of the rice (Oryza sativa) genomes.</title>
        <authorList>
            <person name="Wang J."/>
            <person name="Li R."/>
            <person name="Fan W."/>
            <person name="Huang Q."/>
            <person name="Zhang J."/>
            <person name="Zhou Y."/>
            <person name="Hu Y."/>
            <person name="Zi S."/>
            <person name="Li J."/>
            <person name="Ni P."/>
            <person name="Zheng H."/>
            <person name="Zhang Y."/>
            <person name="Zhao M."/>
            <person name="Hao Q."/>
            <person name="McDermott J."/>
            <person name="Samudrala R."/>
            <person name="Kristiansen K."/>
            <person name="Wong G.K.-S."/>
        </authorList>
    </citation>
    <scope>NUCLEOTIDE SEQUENCE</scope>
</reference>
<feature type="compositionally biased region" description="Basic residues" evidence="5">
    <location>
        <begin position="294"/>
        <end position="321"/>
    </location>
</feature>
<keyword evidence="3" id="KW-0804">Transcription</keyword>
<feature type="compositionally biased region" description="Gly residues" evidence="5">
    <location>
        <begin position="267"/>
        <end position="279"/>
    </location>
</feature>
<feature type="compositionally biased region" description="Low complexity" evidence="5">
    <location>
        <begin position="92"/>
        <end position="109"/>
    </location>
</feature>
<dbReference type="Proteomes" id="UP000007752">
    <property type="component" value="Chromosome 1"/>
</dbReference>
<dbReference type="EMBL" id="CM000138">
    <property type="protein sequence ID" value="EEE54713.1"/>
    <property type="molecule type" value="Genomic_DNA"/>
</dbReference>
<evidence type="ECO:0008006" key="7">
    <source>
        <dbReference type="Google" id="ProtNLM"/>
    </source>
</evidence>